<organism evidence="1 2">
    <name type="scientific">Paenibacillus alvei</name>
    <name type="common">Bacillus alvei</name>
    <dbReference type="NCBI Taxonomy" id="44250"/>
    <lineage>
        <taxon>Bacteria</taxon>
        <taxon>Bacillati</taxon>
        <taxon>Bacillota</taxon>
        <taxon>Bacilli</taxon>
        <taxon>Bacillales</taxon>
        <taxon>Paenibacillaceae</taxon>
        <taxon>Paenibacillus</taxon>
    </lineage>
</organism>
<dbReference type="Proteomes" id="UP001527181">
    <property type="component" value="Unassembled WGS sequence"/>
</dbReference>
<dbReference type="EMBL" id="JAMDNP010000006">
    <property type="protein sequence ID" value="MCY9759995.1"/>
    <property type="molecule type" value="Genomic_DNA"/>
</dbReference>
<accession>A0ABT4GTH1</accession>
<keyword evidence="2" id="KW-1185">Reference proteome</keyword>
<evidence type="ECO:0000313" key="2">
    <source>
        <dbReference type="Proteomes" id="UP001527181"/>
    </source>
</evidence>
<name>A0ABT4GTH1_PAEAL</name>
<dbReference type="PROSITE" id="PS51257">
    <property type="entry name" value="PROKAR_LIPOPROTEIN"/>
    <property type="match status" value="1"/>
</dbReference>
<sequence length="400" mass="44897">MRTIHTPIRAMIRMSVYAVSLLIIIFLLVSCTQSSPQQGSITTIQQSSPPVAFVYYSTSLSKEYIGSGTSNLLYIDKHGTVQPVKGDGLEWNAPVHLQNTNDIVIQRREQIQIQHDKGAIDSTPSPCKVNAGYRQMSGYLSASKLYYALFNKGIDANDNYLSTIRWGDAQQHHCEDIQEFIEAQGSDEHNIYALTSDHATLQGINLVVMKPEGGKLSAIKFSLLDIYTGSLIVQSKIISLQNKLYVVFTTKDDQNMIHLQLLEIDKTKHTANTYTLHRYGEEPDNAYFSHSANSIGIIDQTLYYIDGYGTVFPFSLCTKSASEAHSLSKYQRTTNLNDEMGYVQGANYYLFRYDSASKVHKIEKYQLSDGALLKELPISSLPPKLSSGVYLYDFQMLTDL</sequence>
<evidence type="ECO:0008006" key="3">
    <source>
        <dbReference type="Google" id="ProtNLM"/>
    </source>
</evidence>
<proteinExistence type="predicted"/>
<dbReference type="RefSeq" id="WP_268599744.1">
    <property type="nucleotide sequence ID" value="NZ_JAMDNP010000006.1"/>
</dbReference>
<protein>
    <recommendedName>
        <fullName evidence="3">Lipoprotein</fullName>
    </recommendedName>
</protein>
<reference evidence="1 2" key="1">
    <citation type="submission" date="2022-05" db="EMBL/GenBank/DDBJ databases">
        <title>Genome Sequencing of Bee-Associated Microbes.</title>
        <authorList>
            <person name="Dunlap C."/>
        </authorList>
    </citation>
    <scope>NUCLEOTIDE SEQUENCE [LARGE SCALE GENOMIC DNA]</scope>
    <source>
        <strain evidence="1 2">NRRL B-04010</strain>
    </source>
</reference>
<comment type="caution">
    <text evidence="1">The sequence shown here is derived from an EMBL/GenBank/DDBJ whole genome shotgun (WGS) entry which is preliminary data.</text>
</comment>
<evidence type="ECO:0000313" key="1">
    <source>
        <dbReference type="EMBL" id="MCY9759995.1"/>
    </source>
</evidence>
<gene>
    <name evidence="1" type="ORF">M5X12_05310</name>
</gene>